<reference evidence="2 3" key="1">
    <citation type="submission" date="2019-04" db="EMBL/GenBank/DDBJ databases">
        <title>Chromosome genome assembly for Takifugu flavidus.</title>
        <authorList>
            <person name="Xiao S."/>
        </authorList>
    </citation>
    <scope>NUCLEOTIDE SEQUENCE [LARGE SCALE GENOMIC DNA]</scope>
    <source>
        <strain evidence="2">HTHZ2018</strain>
        <tissue evidence="2">Muscle</tissue>
    </source>
</reference>
<keyword evidence="3" id="KW-1185">Reference proteome</keyword>
<feature type="compositionally biased region" description="Basic and acidic residues" evidence="1">
    <location>
        <begin position="132"/>
        <end position="141"/>
    </location>
</feature>
<dbReference type="Proteomes" id="UP000324091">
    <property type="component" value="Chromosome 20"/>
</dbReference>
<gene>
    <name evidence="2" type="ORF">D4764_20G0001740</name>
</gene>
<evidence type="ECO:0000313" key="2">
    <source>
        <dbReference type="EMBL" id="TWW66142.1"/>
    </source>
</evidence>
<feature type="region of interest" description="Disordered" evidence="1">
    <location>
        <begin position="117"/>
        <end position="157"/>
    </location>
</feature>
<evidence type="ECO:0000313" key="3">
    <source>
        <dbReference type="Proteomes" id="UP000324091"/>
    </source>
</evidence>
<comment type="caution">
    <text evidence="2">The sequence shown here is derived from an EMBL/GenBank/DDBJ whole genome shotgun (WGS) entry which is preliminary data.</text>
</comment>
<sequence>MSPFTGTPPPLGGKLDGQSFATSRLQPVHFAHVQERRFRLSQKPVRTPPPGCPVATTTAAVWIWGDELRAAGPDGKTANIIGDVPKRCRLPAILQPCADHPPSALCSVTLESQTEVSMKPVIESEGTVGAELTRDATEDKGSPPSPPAQCSDYLFRK</sequence>
<proteinExistence type="predicted"/>
<organism evidence="2 3">
    <name type="scientific">Takifugu flavidus</name>
    <name type="common">sansaifugu</name>
    <dbReference type="NCBI Taxonomy" id="433684"/>
    <lineage>
        <taxon>Eukaryota</taxon>
        <taxon>Metazoa</taxon>
        <taxon>Chordata</taxon>
        <taxon>Craniata</taxon>
        <taxon>Vertebrata</taxon>
        <taxon>Euteleostomi</taxon>
        <taxon>Actinopterygii</taxon>
        <taxon>Neopterygii</taxon>
        <taxon>Teleostei</taxon>
        <taxon>Neoteleostei</taxon>
        <taxon>Acanthomorphata</taxon>
        <taxon>Eupercaria</taxon>
        <taxon>Tetraodontiformes</taxon>
        <taxon>Tetradontoidea</taxon>
        <taxon>Tetraodontidae</taxon>
        <taxon>Takifugu</taxon>
    </lineage>
</organism>
<dbReference type="AlphaFoldDB" id="A0A5C6NF31"/>
<dbReference type="EMBL" id="RHFK02000013">
    <property type="protein sequence ID" value="TWW66142.1"/>
    <property type="molecule type" value="Genomic_DNA"/>
</dbReference>
<accession>A0A5C6NF31</accession>
<protein>
    <submittedName>
        <fullName evidence="2">Uncharacterized protein</fullName>
    </submittedName>
</protein>
<name>A0A5C6NF31_9TELE</name>
<evidence type="ECO:0000256" key="1">
    <source>
        <dbReference type="SAM" id="MobiDB-lite"/>
    </source>
</evidence>